<feature type="region of interest" description="Disordered" evidence="2">
    <location>
        <begin position="41"/>
        <end position="89"/>
    </location>
</feature>
<accession>A0AAN9A0Q0</accession>
<protein>
    <submittedName>
        <fullName evidence="3">Uncharacterized protein</fullName>
    </submittedName>
</protein>
<sequence>MVAPYNIGKPIQSYVRIPGSGTDPKGESVFCDLSRVSVDAASVPVPQNRDHETAHASSPGLPPNPQAACGNNSTTKNIEKEKSKESVLSNTVASGIQRNGESLRNTPRVRLIVRAQGRPDESRNTAAVNVIQSSRKRPHSTDKENIEGEQLSTEIPIRKIRVTSQGAGGSGQGRLTTRTGSVGINTVNCEKCLLSAGTQTRDLLNKVIKERNELREKNVLLERRLNILKKIFQDKERLAQLRLYKFL</sequence>
<dbReference type="AlphaFoldDB" id="A0AAN9A0Q0"/>
<evidence type="ECO:0000313" key="3">
    <source>
        <dbReference type="EMBL" id="KAK7065482.1"/>
    </source>
</evidence>
<feature type="coiled-coil region" evidence="1">
    <location>
        <begin position="204"/>
        <end position="231"/>
    </location>
</feature>
<dbReference type="Proteomes" id="UP001381693">
    <property type="component" value="Unassembled WGS sequence"/>
</dbReference>
<keyword evidence="4" id="KW-1185">Reference proteome</keyword>
<reference evidence="3 4" key="1">
    <citation type="submission" date="2023-11" db="EMBL/GenBank/DDBJ databases">
        <title>Halocaridina rubra genome assembly.</title>
        <authorList>
            <person name="Smith C."/>
        </authorList>
    </citation>
    <scope>NUCLEOTIDE SEQUENCE [LARGE SCALE GENOMIC DNA]</scope>
    <source>
        <strain evidence="3">EP-1</strain>
        <tissue evidence="3">Whole</tissue>
    </source>
</reference>
<evidence type="ECO:0000256" key="1">
    <source>
        <dbReference type="SAM" id="Coils"/>
    </source>
</evidence>
<keyword evidence="1" id="KW-0175">Coiled coil</keyword>
<proteinExistence type="predicted"/>
<evidence type="ECO:0000256" key="2">
    <source>
        <dbReference type="SAM" id="MobiDB-lite"/>
    </source>
</evidence>
<gene>
    <name evidence="3" type="ORF">SK128_007192</name>
</gene>
<evidence type="ECO:0000313" key="4">
    <source>
        <dbReference type="Proteomes" id="UP001381693"/>
    </source>
</evidence>
<dbReference type="EMBL" id="JAXCGZ010020773">
    <property type="protein sequence ID" value="KAK7065482.1"/>
    <property type="molecule type" value="Genomic_DNA"/>
</dbReference>
<comment type="caution">
    <text evidence="3">The sequence shown here is derived from an EMBL/GenBank/DDBJ whole genome shotgun (WGS) entry which is preliminary data.</text>
</comment>
<organism evidence="3 4">
    <name type="scientific">Halocaridina rubra</name>
    <name type="common">Hawaiian red shrimp</name>
    <dbReference type="NCBI Taxonomy" id="373956"/>
    <lineage>
        <taxon>Eukaryota</taxon>
        <taxon>Metazoa</taxon>
        <taxon>Ecdysozoa</taxon>
        <taxon>Arthropoda</taxon>
        <taxon>Crustacea</taxon>
        <taxon>Multicrustacea</taxon>
        <taxon>Malacostraca</taxon>
        <taxon>Eumalacostraca</taxon>
        <taxon>Eucarida</taxon>
        <taxon>Decapoda</taxon>
        <taxon>Pleocyemata</taxon>
        <taxon>Caridea</taxon>
        <taxon>Atyoidea</taxon>
        <taxon>Atyidae</taxon>
        <taxon>Halocaridina</taxon>
    </lineage>
</organism>
<name>A0AAN9A0Q0_HALRR</name>